<evidence type="ECO:0000313" key="3">
    <source>
        <dbReference type="Proteomes" id="UP000280346"/>
    </source>
</evidence>
<feature type="compositionally biased region" description="Basic and acidic residues" evidence="1">
    <location>
        <begin position="143"/>
        <end position="166"/>
    </location>
</feature>
<protein>
    <submittedName>
        <fullName evidence="2">Uncharacterized protein</fullName>
    </submittedName>
</protein>
<accession>A0A3S0X769</accession>
<proteinExistence type="predicted"/>
<dbReference type="EMBL" id="RZIJ01000037">
    <property type="protein sequence ID" value="RUQ62557.1"/>
    <property type="molecule type" value="Genomic_DNA"/>
</dbReference>
<dbReference type="OrthoDB" id="7304351at2"/>
<feature type="compositionally biased region" description="Polar residues" evidence="1">
    <location>
        <begin position="167"/>
        <end position="178"/>
    </location>
</feature>
<feature type="region of interest" description="Disordered" evidence="1">
    <location>
        <begin position="134"/>
        <end position="236"/>
    </location>
</feature>
<dbReference type="AlphaFoldDB" id="A0A3S0X769"/>
<dbReference type="Proteomes" id="UP000280346">
    <property type="component" value="Unassembled WGS sequence"/>
</dbReference>
<comment type="caution">
    <text evidence="2">The sequence shown here is derived from an EMBL/GenBank/DDBJ whole genome shotgun (WGS) entry which is preliminary data.</text>
</comment>
<keyword evidence="3" id="KW-1185">Reference proteome</keyword>
<evidence type="ECO:0000313" key="2">
    <source>
        <dbReference type="EMBL" id="RUQ62557.1"/>
    </source>
</evidence>
<organism evidence="2 3">
    <name type="scientific">Azospirillum doebereinerae</name>
    <dbReference type="NCBI Taxonomy" id="92933"/>
    <lineage>
        <taxon>Bacteria</taxon>
        <taxon>Pseudomonadati</taxon>
        <taxon>Pseudomonadota</taxon>
        <taxon>Alphaproteobacteria</taxon>
        <taxon>Rhodospirillales</taxon>
        <taxon>Azospirillaceae</taxon>
        <taxon>Azospirillum</taxon>
    </lineage>
</organism>
<name>A0A3S0X769_9PROT</name>
<feature type="compositionally biased region" description="Basic and acidic residues" evidence="1">
    <location>
        <begin position="179"/>
        <end position="198"/>
    </location>
</feature>
<reference evidence="2 3" key="1">
    <citation type="submission" date="2018-12" db="EMBL/GenBank/DDBJ databases">
        <authorList>
            <person name="Yang Y."/>
        </authorList>
    </citation>
    <scope>NUCLEOTIDE SEQUENCE [LARGE SCALE GENOMIC DNA]</scope>
    <source>
        <strain evidence="2 3">GSF71</strain>
    </source>
</reference>
<sequence>MTGAITQFNGPNVTLAGGSALKKFMENTAVAAKKKIEETGSVEGFKAGFVSADGEISVKITSKAMVEESGRSGYGLFYELQTTDQGVGVGGGGGVEGVTASGEEVDNFLSSMTTMNDAIGTKSGTATDEEILESMKDSMPPDQYEKARQRMKESKAADEAQQKELSGKTSSPASTATSRLDRMKAQSEEGARLAERLLKQVASGHSSRSDDAATWIAQSATEKPAPAPYKPIDLKA</sequence>
<dbReference type="RefSeq" id="WP_127004341.1">
    <property type="nucleotide sequence ID" value="NZ_JBNPXW010000017.1"/>
</dbReference>
<evidence type="ECO:0000256" key="1">
    <source>
        <dbReference type="SAM" id="MobiDB-lite"/>
    </source>
</evidence>
<gene>
    <name evidence="2" type="ORF">EJ913_28475</name>
</gene>